<keyword evidence="1" id="KW-0175">Coiled coil</keyword>
<protein>
    <recommendedName>
        <fullName evidence="3">Growth arrest-specific protein 8 domain-containing protein</fullName>
    </recommendedName>
</protein>
<feature type="coiled-coil region" evidence="1">
    <location>
        <begin position="22"/>
        <end position="84"/>
    </location>
</feature>
<evidence type="ECO:0000256" key="2">
    <source>
        <dbReference type="SAM" id="MobiDB-lite"/>
    </source>
</evidence>
<dbReference type="InterPro" id="IPR025593">
    <property type="entry name" value="GAS8_dom"/>
</dbReference>
<dbReference type="GO" id="GO:0048870">
    <property type="term" value="P:cell motility"/>
    <property type="evidence" value="ECO:0007669"/>
    <property type="project" value="InterPro"/>
</dbReference>
<evidence type="ECO:0000313" key="5">
    <source>
        <dbReference type="Proteomes" id="UP000494040"/>
    </source>
</evidence>
<sequence length="637" mass="74751">MAKEKKAKEIMIQGVNVASLNEANLKELFQKMDNQLKDLKDNELMERLETDMVKKALQSTAERLKKIEVENMLLKQDLMEQKSKGGRIKGTSFQERKKPPGGCFKLIVNNRMIDPEKETETETVEVKTPPEISVVPSKLIAPEESVEEQVSESEAEESVESENEINEELYSTNQTTMEDIIEEEETPKTTSSEKVQRPPVLLNRRDRLKEMGVQLKSIGIVVDPNDPSFYKSVKEEKINEVTQLKQEIKLYEYELAMACQEIEKVFKSRLLYFNRIWSDEIKSKLLRRIKKAEAKRDQTNNMIQENVRWMENKRERDRKKLRAKLINLDQTRTKMIEDRYKRKEEYIKDKFHMEKMMVTESYDTVIKQLKENHNIVYVNTQQFFRDTAENDILLIISLKNELKTLQANMDKMDEEIARMKNGIKKIKGPLEESEKETRWMETFVAAIAKDTKSMACHEKYNEELQKTIDEIQNECVALEEDIKLKDKTYEATIKLKDNVAEWSARYKDSNAFVKLMKDAYKFDAKKIERMENTLISKGLILPKHIPLIRNLVHKKVEAAKKIQFARQKEVKAFNELIHQLEIRSANLLVDSWPKIYRMGGVPYRKTPANLLATYDSSQKFKKRQSNQFGDFMSVKKI</sequence>
<accession>A0A8I6S9L9</accession>
<dbReference type="RefSeq" id="XP_014259471.1">
    <property type="nucleotide sequence ID" value="XM_014403985.2"/>
</dbReference>
<dbReference type="Proteomes" id="UP000494040">
    <property type="component" value="Unassembled WGS sequence"/>
</dbReference>
<name>A0A8I6S9L9_CIMLE</name>
<dbReference type="Pfam" id="PF13851">
    <property type="entry name" value="GAS"/>
    <property type="match status" value="1"/>
</dbReference>
<reference evidence="4" key="1">
    <citation type="submission" date="2022-01" db="UniProtKB">
        <authorList>
            <consortium name="EnsemblMetazoa"/>
        </authorList>
    </citation>
    <scope>IDENTIFICATION</scope>
</reference>
<feature type="coiled-coil region" evidence="1">
    <location>
        <begin position="234"/>
        <end position="302"/>
    </location>
</feature>
<evidence type="ECO:0000313" key="4">
    <source>
        <dbReference type="EnsemblMetazoa" id="XP_014259471.1"/>
    </source>
</evidence>
<feature type="coiled-coil region" evidence="1">
    <location>
        <begin position="454"/>
        <end position="488"/>
    </location>
</feature>
<evidence type="ECO:0000256" key="1">
    <source>
        <dbReference type="SAM" id="Coils"/>
    </source>
</evidence>
<feature type="region of interest" description="Disordered" evidence="2">
    <location>
        <begin position="141"/>
        <end position="168"/>
    </location>
</feature>
<feature type="domain" description="Growth arrest-specific protein 8" evidence="3">
    <location>
        <begin position="368"/>
        <end position="483"/>
    </location>
</feature>
<organism evidence="4 5">
    <name type="scientific">Cimex lectularius</name>
    <name type="common">Bed bug</name>
    <name type="synonym">Acanthia lectularia</name>
    <dbReference type="NCBI Taxonomy" id="79782"/>
    <lineage>
        <taxon>Eukaryota</taxon>
        <taxon>Metazoa</taxon>
        <taxon>Ecdysozoa</taxon>
        <taxon>Arthropoda</taxon>
        <taxon>Hexapoda</taxon>
        <taxon>Insecta</taxon>
        <taxon>Pterygota</taxon>
        <taxon>Neoptera</taxon>
        <taxon>Paraneoptera</taxon>
        <taxon>Hemiptera</taxon>
        <taxon>Heteroptera</taxon>
        <taxon>Panheteroptera</taxon>
        <taxon>Cimicomorpha</taxon>
        <taxon>Cimicidae</taxon>
        <taxon>Cimex</taxon>
    </lineage>
</organism>
<dbReference type="AlphaFoldDB" id="A0A8I6S9L9"/>
<feature type="compositionally biased region" description="Acidic residues" evidence="2">
    <location>
        <begin position="144"/>
        <end position="167"/>
    </location>
</feature>
<dbReference type="EnsemblMetazoa" id="XM_014403985.2">
    <property type="protein sequence ID" value="XP_014259471.1"/>
    <property type="gene ID" value="LOC106672489"/>
</dbReference>
<dbReference type="GO" id="GO:0031514">
    <property type="term" value="C:motile cilium"/>
    <property type="evidence" value="ECO:0007669"/>
    <property type="project" value="InterPro"/>
</dbReference>
<dbReference type="GeneID" id="106672489"/>
<keyword evidence="5" id="KW-1185">Reference proteome</keyword>
<evidence type="ECO:0000259" key="3">
    <source>
        <dbReference type="Pfam" id="PF13851"/>
    </source>
</evidence>
<dbReference type="OrthoDB" id="10399792at2759"/>
<feature type="coiled-coil region" evidence="1">
    <location>
        <begin position="395"/>
        <end position="422"/>
    </location>
</feature>
<proteinExistence type="predicted"/>
<dbReference type="KEGG" id="clec:106672489"/>